<feature type="compositionally biased region" description="Polar residues" evidence="1">
    <location>
        <begin position="435"/>
        <end position="453"/>
    </location>
</feature>
<dbReference type="OrthoDB" id="2331100at2759"/>
<feature type="region of interest" description="Disordered" evidence="1">
    <location>
        <begin position="353"/>
        <end position="463"/>
    </location>
</feature>
<dbReference type="GeneID" id="27317908"/>
<accession>A0A0D1Y658</accession>
<feature type="compositionally biased region" description="Low complexity" evidence="1">
    <location>
        <begin position="29"/>
        <end position="60"/>
    </location>
</feature>
<dbReference type="Gene3D" id="2.60.40.420">
    <property type="entry name" value="Cupredoxins - blue copper proteins"/>
    <property type="match status" value="1"/>
</dbReference>
<dbReference type="SUPFAM" id="SSF49503">
    <property type="entry name" value="Cupredoxins"/>
    <property type="match status" value="1"/>
</dbReference>
<dbReference type="InterPro" id="IPR008972">
    <property type="entry name" value="Cupredoxin"/>
</dbReference>
<feature type="signal peptide" evidence="3">
    <location>
        <begin position="1"/>
        <end position="23"/>
    </location>
</feature>
<dbReference type="OMA" id="NEMHAQQ"/>
<evidence type="ECO:0000313" key="4">
    <source>
        <dbReference type="EMBL" id="KIV96161.1"/>
    </source>
</evidence>
<dbReference type="InterPro" id="IPR052953">
    <property type="entry name" value="Ser-rich/MCO-related"/>
</dbReference>
<dbReference type="AlphaFoldDB" id="A0A0D1Y658"/>
<keyword evidence="2" id="KW-0472">Membrane</keyword>
<dbReference type="VEuPathDB" id="FungiDB:PV10_00063"/>
<dbReference type="PANTHER" id="PTHR34883:SF8">
    <property type="entry name" value="EXTRACELLULAR SERINE-RICH PROTEIN (AFU_ORTHOLOGUE AFUA_6G00670)"/>
    <property type="match status" value="1"/>
</dbReference>
<feature type="compositionally biased region" description="Low complexity" evidence="1">
    <location>
        <begin position="204"/>
        <end position="235"/>
    </location>
</feature>
<dbReference type="HOGENOM" id="CLU_043835_0_0_1"/>
<evidence type="ECO:0000256" key="2">
    <source>
        <dbReference type="SAM" id="Phobius"/>
    </source>
</evidence>
<feature type="compositionally biased region" description="Polar residues" evidence="1">
    <location>
        <begin position="377"/>
        <end position="386"/>
    </location>
</feature>
<sequence>MSAIPVMRLFTILSLAVTHLVVAQNPNPATSSEDGTAAATTGSAPDAASTEPSTSTTSQQITRTVSVGGTGHTFNPAVVQLSPGNVVEFAFYPTNHSVIRAEYKFPCIPYELTGIDKVGFDSGFRVTDAILPEPDTFRLLINDSDPIFYYCGAPGSCIDWQMVGVINPNASVSLEIQKQFAANSSFMLLPGEPFPNEADTPFPTSSSTSSETASSTGSSSGASETSSPPAATSSSSGLSSGAIAGIAIGGAAVAVALAAFLFYCGRKSRRNRGAAGAQPPMASAPPAYVPPGGGFDYHNSMQPGGMTPTMNKHMSTMSTGPVPLTDAFGNPTGQYSQPGYPAGFPPQAGYPMGTPHTAPGWPGSPVPNNDIFGQGSVAPSQDQSQFAAGAAGAELSSQRASSPGSAHAPTPAAAGGIQGFLQRQSRMSPPPQNEMHAQQTQPLMSNHQETSASGPFEMGPGGR</sequence>
<gene>
    <name evidence="4" type="ORF">PV10_00063</name>
</gene>
<feature type="region of interest" description="Disordered" evidence="1">
    <location>
        <begin position="197"/>
        <end position="235"/>
    </location>
</feature>
<feature type="region of interest" description="Disordered" evidence="1">
    <location>
        <begin position="27"/>
        <end position="60"/>
    </location>
</feature>
<dbReference type="STRING" id="212818.A0A0D1Y658"/>
<proteinExistence type="predicted"/>
<reference evidence="4 5" key="1">
    <citation type="submission" date="2015-01" db="EMBL/GenBank/DDBJ databases">
        <title>The Genome Sequence of Exophiala mesophila CBS40295.</title>
        <authorList>
            <consortium name="The Broad Institute Genomics Platform"/>
            <person name="Cuomo C."/>
            <person name="de Hoog S."/>
            <person name="Gorbushina A."/>
            <person name="Stielow B."/>
            <person name="Teixiera M."/>
            <person name="Abouelleil A."/>
            <person name="Chapman S.B."/>
            <person name="Priest M."/>
            <person name="Young S.K."/>
            <person name="Wortman J."/>
            <person name="Nusbaum C."/>
            <person name="Birren B."/>
        </authorList>
    </citation>
    <scope>NUCLEOTIDE SEQUENCE [LARGE SCALE GENOMIC DNA]</scope>
    <source>
        <strain evidence="4 5">CBS 40295</strain>
    </source>
</reference>
<protein>
    <recommendedName>
        <fullName evidence="6">Phytocyanin domain-containing protein</fullName>
    </recommendedName>
</protein>
<feature type="chain" id="PRO_5002236870" description="Phytocyanin domain-containing protein" evidence="3">
    <location>
        <begin position="24"/>
        <end position="463"/>
    </location>
</feature>
<dbReference type="Proteomes" id="UP000054302">
    <property type="component" value="Unassembled WGS sequence"/>
</dbReference>
<dbReference type="PANTHER" id="PTHR34883">
    <property type="entry name" value="SERINE-RICH PROTEIN, PUTATIVE-RELATED-RELATED"/>
    <property type="match status" value="1"/>
</dbReference>
<evidence type="ECO:0000256" key="3">
    <source>
        <dbReference type="SAM" id="SignalP"/>
    </source>
</evidence>
<evidence type="ECO:0008006" key="6">
    <source>
        <dbReference type="Google" id="ProtNLM"/>
    </source>
</evidence>
<dbReference type="RefSeq" id="XP_016227735.1">
    <property type="nucleotide sequence ID" value="XM_016364086.1"/>
</dbReference>
<keyword evidence="2" id="KW-0812">Transmembrane</keyword>
<name>A0A0D1Y658_EXOME</name>
<keyword evidence="2" id="KW-1133">Transmembrane helix</keyword>
<keyword evidence="3" id="KW-0732">Signal</keyword>
<keyword evidence="5" id="KW-1185">Reference proteome</keyword>
<evidence type="ECO:0000256" key="1">
    <source>
        <dbReference type="SAM" id="MobiDB-lite"/>
    </source>
</evidence>
<organism evidence="4 5">
    <name type="scientific">Exophiala mesophila</name>
    <name type="common">Black yeast-like fungus</name>
    <dbReference type="NCBI Taxonomy" id="212818"/>
    <lineage>
        <taxon>Eukaryota</taxon>
        <taxon>Fungi</taxon>
        <taxon>Dikarya</taxon>
        <taxon>Ascomycota</taxon>
        <taxon>Pezizomycotina</taxon>
        <taxon>Eurotiomycetes</taxon>
        <taxon>Chaetothyriomycetidae</taxon>
        <taxon>Chaetothyriales</taxon>
        <taxon>Herpotrichiellaceae</taxon>
        <taxon>Exophiala</taxon>
    </lineage>
</organism>
<feature type="transmembrane region" description="Helical" evidence="2">
    <location>
        <begin position="242"/>
        <end position="263"/>
    </location>
</feature>
<feature type="compositionally biased region" description="Polar residues" evidence="1">
    <location>
        <begin position="395"/>
        <end position="404"/>
    </location>
</feature>
<evidence type="ECO:0000313" key="5">
    <source>
        <dbReference type="Proteomes" id="UP000054302"/>
    </source>
</evidence>
<dbReference type="EMBL" id="KN847520">
    <property type="protein sequence ID" value="KIV96161.1"/>
    <property type="molecule type" value="Genomic_DNA"/>
</dbReference>